<dbReference type="AlphaFoldDB" id="A0AAD9YTB3"/>
<evidence type="ECO:0000313" key="3">
    <source>
        <dbReference type="Proteomes" id="UP001281614"/>
    </source>
</evidence>
<organism evidence="2 3">
    <name type="scientific">Colletotrichum kahawae</name>
    <name type="common">Coffee berry disease fungus</name>
    <dbReference type="NCBI Taxonomy" id="34407"/>
    <lineage>
        <taxon>Eukaryota</taxon>
        <taxon>Fungi</taxon>
        <taxon>Dikarya</taxon>
        <taxon>Ascomycota</taxon>
        <taxon>Pezizomycotina</taxon>
        <taxon>Sordariomycetes</taxon>
        <taxon>Hypocreomycetidae</taxon>
        <taxon>Glomerellales</taxon>
        <taxon>Glomerellaceae</taxon>
        <taxon>Colletotrichum</taxon>
        <taxon>Colletotrichum gloeosporioides species complex</taxon>
    </lineage>
</organism>
<sequence length="108" mass="12463">MWQQAKTDPGDWVEEHCVWLFDGFCPCHWHDRGHHDYGFCPTSKRKPFKLVPYTDTQEGNYTQMVVGESNYDKPLSTGEAQTEDQGENPRADPTVDEKGNRVFRTADP</sequence>
<feature type="region of interest" description="Disordered" evidence="1">
    <location>
        <begin position="67"/>
        <end position="108"/>
    </location>
</feature>
<gene>
    <name evidence="2" type="ORF">CKAH01_11509</name>
</gene>
<dbReference type="Proteomes" id="UP001281614">
    <property type="component" value="Unassembled WGS sequence"/>
</dbReference>
<accession>A0AAD9YTB3</accession>
<dbReference type="EMBL" id="VYYT01000007">
    <property type="protein sequence ID" value="KAK2778918.1"/>
    <property type="molecule type" value="Genomic_DNA"/>
</dbReference>
<comment type="caution">
    <text evidence="2">The sequence shown here is derived from an EMBL/GenBank/DDBJ whole genome shotgun (WGS) entry which is preliminary data.</text>
</comment>
<feature type="compositionally biased region" description="Basic and acidic residues" evidence="1">
    <location>
        <begin position="87"/>
        <end position="108"/>
    </location>
</feature>
<name>A0AAD9YTB3_COLKA</name>
<protein>
    <submittedName>
        <fullName evidence="2">Uncharacterized protein</fullName>
    </submittedName>
</protein>
<reference evidence="2" key="1">
    <citation type="submission" date="2023-02" db="EMBL/GenBank/DDBJ databases">
        <title>Colletotrichum kahawae CIFC_Que2 genome sequencing and assembly.</title>
        <authorList>
            <person name="Baroncelli R."/>
        </authorList>
    </citation>
    <scope>NUCLEOTIDE SEQUENCE</scope>
    <source>
        <strain evidence="2">CIFC_Que2</strain>
    </source>
</reference>
<evidence type="ECO:0000256" key="1">
    <source>
        <dbReference type="SAM" id="MobiDB-lite"/>
    </source>
</evidence>
<proteinExistence type="predicted"/>
<evidence type="ECO:0000313" key="2">
    <source>
        <dbReference type="EMBL" id="KAK2778918.1"/>
    </source>
</evidence>
<keyword evidence="3" id="KW-1185">Reference proteome</keyword>